<evidence type="ECO:0000256" key="2">
    <source>
        <dbReference type="SAM" id="Phobius"/>
    </source>
</evidence>
<protein>
    <submittedName>
        <fullName evidence="3">Uncharacterized protein</fullName>
    </submittedName>
</protein>
<dbReference type="eggNOG" id="ENOG503450B">
    <property type="taxonomic scope" value="Bacteria"/>
</dbReference>
<keyword evidence="2" id="KW-1133">Transmembrane helix</keyword>
<keyword evidence="2" id="KW-0472">Membrane</keyword>
<dbReference type="AlphaFoldDB" id="R7WRS6"/>
<name>R7WRS6_9NOCA</name>
<feature type="compositionally biased region" description="Basic and acidic residues" evidence="1">
    <location>
        <begin position="1"/>
        <end position="19"/>
    </location>
</feature>
<evidence type="ECO:0000256" key="1">
    <source>
        <dbReference type="SAM" id="MobiDB-lite"/>
    </source>
</evidence>
<proteinExistence type="predicted"/>
<comment type="caution">
    <text evidence="3">The sequence shown here is derived from an EMBL/GenBank/DDBJ whole genome shotgun (WGS) entry which is preliminary data.</text>
</comment>
<dbReference type="EMBL" id="APMY01000020">
    <property type="protein sequence ID" value="EOM78011.1"/>
    <property type="molecule type" value="Genomic_DNA"/>
</dbReference>
<dbReference type="PATRIC" id="fig|1273125.3.peg.661"/>
<feature type="compositionally biased region" description="Gly residues" evidence="1">
    <location>
        <begin position="21"/>
        <end position="32"/>
    </location>
</feature>
<evidence type="ECO:0000313" key="3">
    <source>
        <dbReference type="EMBL" id="EOM78011.1"/>
    </source>
</evidence>
<reference evidence="3 4" key="1">
    <citation type="journal article" date="2013" name="Genome Announc.">
        <title>Draft Genome Sequence of Rhodococcus rhodnii Strain LMG5362, a Symbiont of Rhodnius prolixus (Hemiptera, Reduviidae, Triatominae), the Principle Vector of Trypanosoma cruzi.</title>
        <authorList>
            <person name="Pachebat J.A."/>
            <person name="van Keulen G."/>
            <person name="Whitten M.M."/>
            <person name="Girdwood S."/>
            <person name="Del Sol R."/>
            <person name="Dyson P.J."/>
            <person name="Facey P.D."/>
        </authorList>
    </citation>
    <scope>NUCLEOTIDE SEQUENCE [LARGE SCALE GENOMIC DNA]</scope>
    <source>
        <strain evidence="3 4">LMG 5362</strain>
    </source>
</reference>
<keyword evidence="4" id="KW-1185">Reference proteome</keyword>
<dbReference type="Proteomes" id="UP000013525">
    <property type="component" value="Unassembled WGS sequence"/>
</dbReference>
<evidence type="ECO:0000313" key="4">
    <source>
        <dbReference type="Proteomes" id="UP000013525"/>
    </source>
</evidence>
<feature type="transmembrane region" description="Helical" evidence="2">
    <location>
        <begin position="35"/>
        <end position="55"/>
    </location>
</feature>
<feature type="region of interest" description="Disordered" evidence="1">
    <location>
        <begin position="1"/>
        <end position="32"/>
    </location>
</feature>
<sequence>MVHSETRERTTVADSDRAGNDSGGDASGGRGGPSATPFLVALTIVVVGLVALFVVDMVRPPGENLTDDDMIARVANDYVQVHNADDTDAFARITCSDFDLEAGPVQGDGEAELHGVRDIAVDGDTATAVVDVSVDGASSVASTWNFTREGDDPWRVCN</sequence>
<gene>
    <name evidence="3" type="ORF">Rrhod_0685</name>
</gene>
<organism evidence="3 4">
    <name type="scientific">Rhodococcus rhodnii LMG 5362</name>
    <dbReference type="NCBI Taxonomy" id="1273125"/>
    <lineage>
        <taxon>Bacteria</taxon>
        <taxon>Bacillati</taxon>
        <taxon>Actinomycetota</taxon>
        <taxon>Actinomycetes</taxon>
        <taxon>Mycobacteriales</taxon>
        <taxon>Nocardiaceae</taxon>
        <taxon>Rhodococcus</taxon>
    </lineage>
</organism>
<keyword evidence="2" id="KW-0812">Transmembrane</keyword>
<accession>R7WRS6</accession>